<sequence length="889" mass="95612">MLCVETVKAADLSLLGREESTDRLRRALAELGTGRGGCVVVEGSAGIGKTKFLEHVADQAQRQGVRVQRGRATELDSSLPLAALCGMFRTAGATGVGPLFRVRRDREPHDLVEEVVARIADWAGGRPALVAVDDAHWVDEVTAHVLRAVIRDTRSRPVLWVLTRCPVGGAVPAKAMLDLIVREGAELLVLPPLSRAVVRRMCAQLLRAEPDEAVLMMAERCGGSPYLLEKLLTAALKAEVVRVEGGRAFMVEFALPGDFVDAVERYLEPLSERARRILTVASVLNRPFTLHEVAKLSGCGIPGSLPVVKEVIDASVLAGDGARLAFRHELVREALYEGLPAALRAALHREAAGLGRSEGVSPVESIEHLIRSGQAEAEALGVLLRQAVEETADHDPVPRDRAFAPGRPAEPVRGAVPGSGRVPAARAPVEASRPQPSNDVSAELLATKAQNLVRLYEFAAGEQLAPTADGTGERMTRAAQLCTRAALADVARGRGRLDLSLVLAREAVQLAERIGRESLAHHPRLQFCRTATALDLFDEARAVAEQGRRVASAIGGAWSHPQYHLVLAELHLAAGRLDDARSTAEAGLATSADRRAPQAVMPLLALLARLALRCDAPETAADLLHEADRVAARQGEHGYELAFARAEYWAALDRAVDGFEAVEAMYPSLVAWPLPLVQEPLVAMRLLDLARRARRPEEAWSVVTAVKAVAARNPRSRSLNGVAAHVDALHRGDTAALRQAVHLLRDTPRPLVLAAALEDLALAERDDGRHEPAARLLAEAEELHRHAASARDRERVAALRRGLAGPPAGGTADTTAWDSLTPSELRVVRFVAQGLTNREVAQRLSVSRHTVDSHLRHTFTKLGVGNRVELTRAFLAREGAIPNGAVTSH</sequence>
<feature type="domain" description="HTH luxR-type" evidence="4">
    <location>
        <begin position="813"/>
        <end position="878"/>
    </location>
</feature>
<keyword evidence="1" id="KW-0547">Nucleotide-binding</keyword>
<dbReference type="Gene3D" id="1.10.10.10">
    <property type="entry name" value="Winged helix-like DNA-binding domain superfamily/Winged helix DNA-binding domain"/>
    <property type="match status" value="1"/>
</dbReference>
<dbReference type="InterPro" id="IPR016032">
    <property type="entry name" value="Sig_transdc_resp-reg_C-effctor"/>
</dbReference>
<dbReference type="GO" id="GO:0006355">
    <property type="term" value="P:regulation of DNA-templated transcription"/>
    <property type="evidence" value="ECO:0007669"/>
    <property type="project" value="InterPro"/>
</dbReference>
<dbReference type="PANTHER" id="PTHR16305:SF28">
    <property type="entry name" value="GUANYLATE CYCLASE DOMAIN-CONTAINING PROTEIN"/>
    <property type="match status" value="1"/>
</dbReference>
<keyword evidence="6" id="KW-1185">Reference proteome</keyword>
<feature type="compositionally biased region" description="Basic and acidic residues" evidence="3">
    <location>
        <begin position="393"/>
        <end position="402"/>
    </location>
</feature>
<dbReference type="InterPro" id="IPR036388">
    <property type="entry name" value="WH-like_DNA-bd_sf"/>
</dbReference>
<organism evidence="5 6">
    <name type="scientific">Saccharothrix saharensis</name>
    <dbReference type="NCBI Taxonomy" id="571190"/>
    <lineage>
        <taxon>Bacteria</taxon>
        <taxon>Bacillati</taxon>
        <taxon>Actinomycetota</taxon>
        <taxon>Actinomycetes</taxon>
        <taxon>Pseudonocardiales</taxon>
        <taxon>Pseudonocardiaceae</taxon>
        <taxon>Saccharothrix</taxon>
    </lineage>
</organism>
<evidence type="ECO:0000313" key="5">
    <source>
        <dbReference type="EMBL" id="TQM78400.1"/>
    </source>
</evidence>
<keyword evidence="2" id="KW-0067">ATP-binding</keyword>
<dbReference type="GO" id="GO:0005524">
    <property type="term" value="F:ATP binding"/>
    <property type="evidence" value="ECO:0007669"/>
    <property type="project" value="UniProtKB-KW"/>
</dbReference>
<evidence type="ECO:0000256" key="1">
    <source>
        <dbReference type="ARBA" id="ARBA00022741"/>
    </source>
</evidence>
<dbReference type="Pfam" id="PF00196">
    <property type="entry name" value="GerE"/>
    <property type="match status" value="1"/>
</dbReference>
<dbReference type="Gene3D" id="3.40.50.300">
    <property type="entry name" value="P-loop containing nucleotide triphosphate hydrolases"/>
    <property type="match status" value="1"/>
</dbReference>
<dbReference type="AlphaFoldDB" id="A0A543J6D5"/>
<gene>
    <name evidence="5" type="ORF">FHX81_0667</name>
</gene>
<dbReference type="PANTHER" id="PTHR16305">
    <property type="entry name" value="TESTICULAR SOLUBLE ADENYLYL CYCLASE"/>
    <property type="match status" value="1"/>
</dbReference>
<dbReference type="GO" id="GO:0004016">
    <property type="term" value="F:adenylate cyclase activity"/>
    <property type="evidence" value="ECO:0007669"/>
    <property type="project" value="TreeGrafter"/>
</dbReference>
<dbReference type="PROSITE" id="PS50043">
    <property type="entry name" value="HTH_LUXR_2"/>
    <property type="match status" value="1"/>
</dbReference>
<name>A0A543J6D5_9PSEU</name>
<dbReference type="GO" id="GO:0005737">
    <property type="term" value="C:cytoplasm"/>
    <property type="evidence" value="ECO:0007669"/>
    <property type="project" value="TreeGrafter"/>
</dbReference>
<dbReference type="PROSITE" id="PS00622">
    <property type="entry name" value="HTH_LUXR_1"/>
    <property type="match status" value="1"/>
</dbReference>
<accession>A0A543J6D5</accession>
<dbReference type="OrthoDB" id="8482304at2"/>
<dbReference type="GO" id="GO:0003677">
    <property type="term" value="F:DNA binding"/>
    <property type="evidence" value="ECO:0007669"/>
    <property type="project" value="InterPro"/>
</dbReference>
<evidence type="ECO:0000256" key="3">
    <source>
        <dbReference type="SAM" id="MobiDB-lite"/>
    </source>
</evidence>
<evidence type="ECO:0000259" key="4">
    <source>
        <dbReference type="PROSITE" id="PS50043"/>
    </source>
</evidence>
<dbReference type="InterPro" id="IPR000792">
    <property type="entry name" value="Tscrpt_reg_LuxR_C"/>
</dbReference>
<dbReference type="RefSeq" id="WP_141975142.1">
    <property type="nucleotide sequence ID" value="NZ_VFPP01000001.1"/>
</dbReference>
<evidence type="ECO:0000313" key="6">
    <source>
        <dbReference type="Proteomes" id="UP000316628"/>
    </source>
</evidence>
<dbReference type="SMART" id="SM00421">
    <property type="entry name" value="HTH_LUXR"/>
    <property type="match status" value="1"/>
</dbReference>
<protein>
    <submittedName>
        <fullName evidence="5">Regulatory LuxR family protein</fullName>
    </submittedName>
</protein>
<dbReference type="Proteomes" id="UP000316628">
    <property type="component" value="Unassembled WGS sequence"/>
</dbReference>
<dbReference type="CDD" id="cd06170">
    <property type="entry name" value="LuxR_C_like"/>
    <property type="match status" value="1"/>
</dbReference>
<dbReference type="SUPFAM" id="SSF46894">
    <property type="entry name" value="C-terminal effector domain of the bipartite response regulators"/>
    <property type="match status" value="1"/>
</dbReference>
<evidence type="ECO:0000256" key="2">
    <source>
        <dbReference type="ARBA" id="ARBA00022840"/>
    </source>
</evidence>
<dbReference type="InterPro" id="IPR027417">
    <property type="entry name" value="P-loop_NTPase"/>
</dbReference>
<proteinExistence type="predicted"/>
<feature type="region of interest" description="Disordered" evidence="3">
    <location>
        <begin position="393"/>
        <end position="438"/>
    </location>
</feature>
<dbReference type="PRINTS" id="PR00038">
    <property type="entry name" value="HTHLUXR"/>
</dbReference>
<dbReference type="Pfam" id="PF13191">
    <property type="entry name" value="AAA_16"/>
    <property type="match status" value="1"/>
</dbReference>
<dbReference type="SUPFAM" id="SSF52540">
    <property type="entry name" value="P-loop containing nucleoside triphosphate hydrolases"/>
    <property type="match status" value="1"/>
</dbReference>
<dbReference type="InterPro" id="IPR041664">
    <property type="entry name" value="AAA_16"/>
</dbReference>
<comment type="caution">
    <text evidence="5">The sequence shown here is derived from an EMBL/GenBank/DDBJ whole genome shotgun (WGS) entry which is preliminary data.</text>
</comment>
<reference evidence="5 6" key="1">
    <citation type="submission" date="2019-06" db="EMBL/GenBank/DDBJ databases">
        <title>Sequencing the genomes of 1000 actinobacteria strains.</title>
        <authorList>
            <person name="Klenk H.-P."/>
        </authorList>
    </citation>
    <scope>NUCLEOTIDE SEQUENCE [LARGE SCALE GENOMIC DNA]</scope>
    <source>
        <strain evidence="5 6">DSM 45456</strain>
    </source>
</reference>
<dbReference type="EMBL" id="VFPP01000001">
    <property type="protein sequence ID" value="TQM78400.1"/>
    <property type="molecule type" value="Genomic_DNA"/>
</dbReference>